<dbReference type="Proteomes" id="UP000321514">
    <property type="component" value="Unassembled WGS sequence"/>
</dbReference>
<name>A0A511STQ5_MYXFU</name>
<dbReference type="Proteomes" id="UP000183760">
    <property type="component" value="Unassembled WGS sequence"/>
</dbReference>
<dbReference type="EMBL" id="BJXR01000006">
    <property type="protein sequence ID" value="GEN05311.1"/>
    <property type="molecule type" value="Genomic_DNA"/>
</dbReference>
<comment type="caution">
    <text evidence="1">The sequence shown here is derived from an EMBL/GenBank/DDBJ whole genome shotgun (WGS) entry which is preliminary data.</text>
</comment>
<organism evidence="1 4">
    <name type="scientific">Myxococcus fulvus</name>
    <dbReference type="NCBI Taxonomy" id="33"/>
    <lineage>
        <taxon>Bacteria</taxon>
        <taxon>Pseudomonadati</taxon>
        <taxon>Myxococcota</taxon>
        <taxon>Myxococcia</taxon>
        <taxon>Myxococcales</taxon>
        <taxon>Cystobacterineae</taxon>
        <taxon>Myxococcaceae</taxon>
        <taxon>Myxococcus</taxon>
    </lineage>
</organism>
<dbReference type="EMBL" id="FOIB01000001">
    <property type="protein sequence ID" value="SET11524.1"/>
    <property type="molecule type" value="Genomic_DNA"/>
</dbReference>
<dbReference type="AlphaFoldDB" id="A0A511STQ5"/>
<proteinExistence type="predicted"/>
<dbReference type="RefSeq" id="WP_143096954.1">
    <property type="nucleotide sequence ID" value="NZ_BJXR01000006.1"/>
</dbReference>
<gene>
    <name evidence="1" type="ORF">MFU01_03480</name>
    <name evidence="2" type="ORF">SAMN05443572_1011145</name>
</gene>
<reference evidence="2 3" key="1">
    <citation type="submission" date="2016-10" db="EMBL/GenBank/DDBJ databases">
        <authorList>
            <person name="Varghese N."/>
            <person name="Submissions S."/>
        </authorList>
    </citation>
    <scope>NUCLEOTIDE SEQUENCE [LARGE SCALE GENOMIC DNA]</scope>
    <source>
        <strain evidence="2 3">DSM 16525</strain>
    </source>
</reference>
<sequence>MTSLSPQGKVDRLLRIFERTGGEGQWTRAFERLPDASRVQMLEHVPIALDELPVLAHFEDEARWTLITTDKVVICRGEQTRSLRWTEIADTTVDAGYASAMLGSHPRGKLALNRLTLVCVSGELVAIELEAGPPFIGLWNVLKTLGNLRAG</sequence>
<evidence type="ECO:0000313" key="2">
    <source>
        <dbReference type="EMBL" id="SET11524.1"/>
    </source>
</evidence>
<evidence type="ECO:0000313" key="1">
    <source>
        <dbReference type="EMBL" id="GEN05311.1"/>
    </source>
</evidence>
<keyword evidence="3" id="KW-1185">Reference proteome</keyword>
<accession>A0A511STQ5</accession>
<evidence type="ECO:0008006" key="5">
    <source>
        <dbReference type="Google" id="ProtNLM"/>
    </source>
</evidence>
<evidence type="ECO:0000313" key="4">
    <source>
        <dbReference type="Proteomes" id="UP000321514"/>
    </source>
</evidence>
<reference evidence="1 4" key="2">
    <citation type="submission" date="2019-07" db="EMBL/GenBank/DDBJ databases">
        <title>Whole genome shotgun sequence of Myxococcus fulvus NBRC 100333.</title>
        <authorList>
            <person name="Hosoyama A."/>
            <person name="Uohara A."/>
            <person name="Ohji S."/>
            <person name="Ichikawa N."/>
        </authorList>
    </citation>
    <scope>NUCLEOTIDE SEQUENCE [LARGE SCALE GENOMIC DNA]</scope>
    <source>
        <strain evidence="1 4">NBRC 100333</strain>
    </source>
</reference>
<protein>
    <recommendedName>
        <fullName evidence="5">YokE-like PH domain-containing protein</fullName>
    </recommendedName>
</protein>
<evidence type="ECO:0000313" key="3">
    <source>
        <dbReference type="Proteomes" id="UP000183760"/>
    </source>
</evidence>
<dbReference type="OrthoDB" id="5526279at2"/>